<evidence type="ECO:0000313" key="3">
    <source>
        <dbReference type="EnsemblMetazoa" id="HelroP172881"/>
    </source>
</evidence>
<feature type="region of interest" description="Disordered" evidence="1">
    <location>
        <begin position="119"/>
        <end position="168"/>
    </location>
</feature>
<dbReference type="EMBL" id="AMQM01004392">
    <property type="status" value="NOT_ANNOTATED_CDS"/>
    <property type="molecule type" value="Genomic_DNA"/>
</dbReference>
<dbReference type="KEGG" id="hro:HELRODRAFT_172881"/>
<evidence type="ECO:0000256" key="1">
    <source>
        <dbReference type="SAM" id="MobiDB-lite"/>
    </source>
</evidence>
<dbReference type="CTD" id="20204272"/>
<reference evidence="4" key="1">
    <citation type="submission" date="2012-12" db="EMBL/GenBank/DDBJ databases">
        <authorList>
            <person name="Hellsten U."/>
            <person name="Grimwood J."/>
            <person name="Chapman J.A."/>
            <person name="Shapiro H."/>
            <person name="Aerts A."/>
            <person name="Otillar R.P."/>
            <person name="Terry A.Y."/>
            <person name="Boore J.L."/>
            <person name="Simakov O."/>
            <person name="Marletaz F."/>
            <person name="Cho S.-J."/>
            <person name="Edsinger-Gonzales E."/>
            <person name="Havlak P."/>
            <person name="Kuo D.-H."/>
            <person name="Larsson T."/>
            <person name="Lv J."/>
            <person name="Arendt D."/>
            <person name="Savage R."/>
            <person name="Osoegawa K."/>
            <person name="de Jong P."/>
            <person name="Lindberg D.R."/>
            <person name="Seaver E.C."/>
            <person name="Weisblat D.A."/>
            <person name="Putnam N.H."/>
            <person name="Grigoriev I.V."/>
            <person name="Rokhsar D.S."/>
        </authorList>
    </citation>
    <scope>NUCLEOTIDE SEQUENCE</scope>
</reference>
<dbReference type="GeneID" id="20204272"/>
<accession>T1F623</accession>
<dbReference type="Proteomes" id="UP000015101">
    <property type="component" value="Unassembled WGS sequence"/>
</dbReference>
<evidence type="ECO:0000313" key="4">
    <source>
        <dbReference type="Proteomes" id="UP000015101"/>
    </source>
</evidence>
<sequence>MSSITVAVMSRHYFIFPFREVYDKILPRDNHPTSVKIAQQLLTRLHSNHLFPLERMFKRLPFITCTSFAENNVVITLNARYYNNQYYNFKDLYISKPSVVASNDRQITAGNQSAVVSATASMDSESYPTELPESEPPAEDKKFHPKVYQSPLGRNSLAPPGFAYNPIS</sequence>
<dbReference type="HOGENOM" id="CLU_1588277_0_0_1"/>
<keyword evidence="4" id="KW-1185">Reference proteome</keyword>
<dbReference type="AlphaFoldDB" id="T1F623"/>
<dbReference type="InParanoid" id="T1F623"/>
<dbReference type="RefSeq" id="XP_009017794.1">
    <property type="nucleotide sequence ID" value="XM_009019546.1"/>
</dbReference>
<evidence type="ECO:0000313" key="2">
    <source>
        <dbReference type="EMBL" id="ESO03858.1"/>
    </source>
</evidence>
<gene>
    <name evidence="3" type="primary">20204272</name>
    <name evidence="2" type="ORF">HELRODRAFT_172881</name>
</gene>
<dbReference type="EMBL" id="KB096551">
    <property type="protein sequence ID" value="ESO03858.1"/>
    <property type="molecule type" value="Genomic_DNA"/>
</dbReference>
<dbReference type="EnsemblMetazoa" id="HelroT172881">
    <property type="protein sequence ID" value="HelroP172881"/>
    <property type="gene ID" value="HelroG172881"/>
</dbReference>
<protein>
    <submittedName>
        <fullName evidence="2 3">Uncharacterized protein</fullName>
    </submittedName>
</protein>
<proteinExistence type="predicted"/>
<organism evidence="3 4">
    <name type="scientific">Helobdella robusta</name>
    <name type="common">Californian leech</name>
    <dbReference type="NCBI Taxonomy" id="6412"/>
    <lineage>
        <taxon>Eukaryota</taxon>
        <taxon>Metazoa</taxon>
        <taxon>Spiralia</taxon>
        <taxon>Lophotrochozoa</taxon>
        <taxon>Annelida</taxon>
        <taxon>Clitellata</taxon>
        <taxon>Hirudinea</taxon>
        <taxon>Rhynchobdellida</taxon>
        <taxon>Glossiphoniidae</taxon>
        <taxon>Helobdella</taxon>
    </lineage>
</organism>
<name>T1F623_HELRO</name>
<dbReference type="EMBL" id="AMQM01004393">
    <property type="status" value="NOT_ANNOTATED_CDS"/>
    <property type="molecule type" value="Genomic_DNA"/>
</dbReference>
<reference evidence="3" key="3">
    <citation type="submission" date="2015-06" db="UniProtKB">
        <authorList>
            <consortium name="EnsemblMetazoa"/>
        </authorList>
    </citation>
    <scope>IDENTIFICATION</scope>
</reference>
<reference evidence="2 4" key="2">
    <citation type="journal article" date="2013" name="Nature">
        <title>Insights into bilaterian evolution from three spiralian genomes.</title>
        <authorList>
            <person name="Simakov O."/>
            <person name="Marletaz F."/>
            <person name="Cho S.J."/>
            <person name="Edsinger-Gonzales E."/>
            <person name="Havlak P."/>
            <person name="Hellsten U."/>
            <person name="Kuo D.H."/>
            <person name="Larsson T."/>
            <person name="Lv J."/>
            <person name="Arendt D."/>
            <person name="Savage R."/>
            <person name="Osoegawa K."/>
            <person name="de Jong P."/>
            <person name="Grimwood J."/>
            <person name="Chapman J.A."/>
            <person name="Shapiro H."/>
            <person name="Aerts A."/>
            <person name="Otillar R.P."/>
            <person name="Terry A.Y."/>
            <person name="Boore J.L."/>
            <person name="Grigoriev I.V."/>
            <person name="Lindberg D.R."/>
            <person name="Seaver E.C."/>
            <person name="Weisblat D.A."/>
            <person name="Putnam N.H."/>
            <person name="Rokhsar D.S."/>
        </authorList>
    </citation>
    <scope>NUCLEOTIDE SEQUENCE</scope>
</reference>